<reference evidence="2 3" key="1">
    <citation type="journal article" date="2009" name="Science">
        <title>Green evolution and dynamic adaptations revealed by genomes of the marine picoeukaryotes Micromonas.</title>
        <authorList>
            <person name="Worden A.Z."/>
            <person name="Lee J.H."/>
            <person name="Mock T."/>
            <person name="Rouze P."/>
            <person name="Simmons M.P."/>
            <person name="Aerts A.L."/>
            <person name="Allen A.E."/>
            <person name="Cuvelier M.L."/>
            <person name="Derelle E."/>
            <person name="Everett M.V."/>
            <person name="Foulon E."/>
            <person name="Grimwood J."/>
            <person name="Gundlach H."/>
            <person name="Henrissat B."/>
            <person name="Napoli C."/>
            <person name="McDonald S.M."/>
            <person name="Parker M.S."/>
            <person name="Rombauts S."/>
            <person name="Salamov A."/>
            <person name="Von Dassow P."/>
            <person name="Badger J.H."/>
            <person name="Coutinho P.M."/>
            <person name="Demir E."/>
            <person name="Dubchak I."/>
            <person name="Gentemann C."/>
            <person name="Eikrem W."/>
            <person name="Gready J.E."/>
            <person name="John U."/>
            <person name="Lanier W."/>
            <person name="Lindquist E.A."/>
            <person name="Lucas S."/>
            <person name="Mayer K.F."/>
            <person name="Moreau H."/>
            <person name="Not F."/>
            <person name="Otillar R."/>
            <person name="Panaud O."/>
            <person name="Pangilinan J."/>
            <person name="Paulsen I."/>
            <person name="Piegu B."/>
            <person name="Poliakov A."/>
            <person name="Robbens S."/>
            <person name="Schmutz J."/>
            <person name="Toulza E."/>
            <person name="Wyss T."/>
            <person name="Zelensky A."/>
            <person name="Zhou K."/>
            <person name="Armbrust E.V."/>
            <person name="Bhattacharya D."/>
            <person name="Goodenough U.W."/>
            <person name="Van de Peer Y."/>
            <person name="Grigoriev I.V."/>
        </authorList>
    </citation>
    <scope>NUCLEOTIDE SEQUENCE [LARGE SCALE GENOMIC DNA]</scope>
    <source>
        <strain evidence="3">RCC299 / NOUM17</strain>
    </source>
</reference>
<protein>
    <submittedName>
        <fullName evidence="2">Uncharacterized protein</fullName>
    </submittedName>
</protein>
<feature type="compositionally biased region" description="Basic residues" evidence="1">
    <location>
        <begin position="110"/>
        <end position="131"/>
    </location>
</feature>
<dbReference type="OrthoDB" id="498398at2759"/>
<gene>
    <name evidence="2" type="ORF">MICPUN_59813</name>
</gene>
<dbReference type="EMBL" id="CP001328">
    <property type="protein sequence ID" value="ACO65081.1"/>
    <property type="molecule type" value="Genomic_DNA"/>
</dbReference>
<feature type="region of interest" description="Disordered" evidence="1">
    <location>
        <begin position="232"/>
        <end position="260"/>
    </location>
</feature>
<dbReference type="Pfam" id="PF20133">
    <property type="entry name" value="HHL1-like"/>
    <property type="match status" value="1"/>
</dbReference>
<dbReference type="AlphaFoldDB" id="C1E9R5"/>
<evidence type="ECO:0000256" key="1">
    <source>
        <dbReference type="SAM" id="MobiDB-lite"/>
    </source>
</evidence>
<feature type="compositionally biased region" description="Low complexity" evidence="1">
    <location>
        <begin position="82"/>
        <end position="109"/>
    </location>
</feature>
<dbReference type="Proteomes" id="UP000002009">
    <property type="component" value="Chromosome 7"/>
</dbReference>
<proteinExistence type="predicted"/>
<evidence type="ECO:0000313" key="3">
    <source>
        <dbReference type="Proteomes" id="UP000002009"/>
    </source>
</evidence>
<evidence type="ECO:0000313" key="2">
    <source>
        <dbReference type="EMBL" id="ACO65081.1"/>
    </source>
</evidence>
<keyword evidence="3" id="KW-1185">Reference proteome</keyword>
<dbReference type="RefSeq" id="XP_002503823.1">
    <property type="nucleotide sequence ID" value="XM_002503777.1"/>
</dbReference>
<accession>C1E9R5</accession>
<dbReference type="KEGG" id="mis:MICPUN_59813"/>
<sequence>MAGTLSFFHATCRRPHDAVADTPDTMLAMTTTIVPARAPVRAPRAAALSSRVAAPLAPRSLSGPNPGRTPTLVTAAGPEEFSSAPAPSLDAAPTPGGMSKTQAAKLAAKQAKKAAKKPKQAQMQKPKRRKAPSGEKKVEMPPTEAELAASAKYDAMLEEGAIVYECFIRAKGPNQWFPVGPMAVKQDWMIVPEMWKAEDAMKKAGFKMYPALMRAPCFGNVEYGYRARDDEKKVTEEQIREAKDPRTGARDRRARGSWIG</sequence>
<name>C1E9R5_MICCC</name>
<dbReference type="GeneID" id="8244758"/>
<dbReference type="InParanoid" id="C1E9R5"/>
<feature type="region of interest" description="Disordered" evidence="1">
    <location>
        <begin position="56"/>
        <end position="143"/>
    </location>
</feature>
<organism evidence="2 3">
    <name type="scientific">Micromonas commoda (strain RCC299 / NOUM17 / CCMP2709)</name>
    <name type="common">Picoplanktonic green alga</name>
    <dbReference type="NCBI Taxonomy" id="296587"/>
    <lineage>
        <taxon>Eukaryota</taxon>
        <taxon>Viridiplantae</taxon>
        <taxon>Chlorophyta</taxon>
        <taxon>Mamiellophyceae</taxon>
        <taxon>Mamiellales</taxon>
        <taxon>Mamiellaceae</taxon>
        <taxon>Micromonas</taxon>
    </lineage>
</organism>
<dbReference type="InterPro" id="IPR045388">
    <property type="entry name" value="HHL1-like"/>
</dbReference>
<feature type="compositionally biased region" description="Basic and acidic residues" evidence="1">
    <location>
        <begin position="232"/>
        <end position="251"/>
    </location>
</feature>